<dbReference type="AlphaFoldDB" id="A0A1P8F987"/>
<dbReference type="KEGG" id="dfo:Dform_01683"/>
<name>A0A1P8F987_9CHLR</name>
<accession>A0A1P8F987</accession>
<sequence>MVANEALKNTIGMDLTEMIKLIRTGKTDEVLKMAEAKTETE</sequence>
<reference evidence="2" key="1">
    <citation type="submission" date="2016-11" db="EMBL/GenBank/DDBJ databases">
        <title>Dehalogenimonas formicexedens sp. nov., a chlorinated alkane respiring bacterium isolated from contaminated groundwater.</title>
        <authorList>
            <person name="Key T.A."/>
            <person name="Bowman K.S."/>
            <person name="Lee I."/>
            <person name="Chun J."/>
            <person name="Albuquerque L."/>
            <person name="da Costa M.S."/>
            <person name="Rainey F.A."/>
            <person name="Moe W.M."/>
        </authorList>
    </citation>
    <scope>NUCLEOTIDE SEQUENCE [LARGE SCALE GENOMIC DNA]</scope>
    <source>
        <strain evidence="2">NSZ-14</strain>
    </source>
</reference>
<organism evidence="1 2">
    <name type="scientific">Dehalogenimonas formicexedens</name>
    <dbReference type="NCBI Taxonomy" id="1839801"/>
    <lineage>
        <taxon>Bacteria</taxon>
        <taxon>Bacillati</taxon>
        <taxon>Chloroflexota</taxon>
        <taxon>Dehalococcoidia</taxon>
        <taxon>Dehalococcoidales</taxon>
        <taxon>Dehalococcoidaceae</taxon>
        <taxon>Dehalogenimonas</taxon>
    </lineage>
</organism>
<dbReference type="EMBL" id="CP018258">
    <property type="protein sequence ID" value="APV45003.1"/>
    <property type="molecule type" value="Genomic_DNA"/>
</dbReference>
<protein>
    <submittedName>
        <fullName evidence="1">Uncharacterized protein</fullName>
    </submittedName>
</protein>
<dbReference type="RefSeq" id="WP_257787723.1">
    <property type="nucleotide sequence ID" value="NZ_CP018258.1"/>
</dbReference>
<evidence type="ECO:0000313" key="1">
    <source>
        <dbReference type="EMBL" id="APV45003.1"/>
    </source>
</evidence>
<gene>
    <name evidence="1" type="ORF">Dform_01683</name>
</gene>
<dbReference type="Proteomes" id="UP000185934">
    <property type="component" value="Chromosome"/>
</dbReference>
<evidence type="ECO:0000313" key="2">
    <source>
        <dbReference type="Proteomes" id="UP000185934"/>
    </source>
</evidence>
<proteinExistence type="predicted"/>
<keyword evidence="2" id="KW-1185">Reference proteome</keyword>